<dbReference type="OrthoDB" id="7602116at2759"/>
<dbReference type="Proteomes" id="UP000639338">
    <property type="component" value="Unassembled WGS sequence"/>
</dbReference>
<comment type="caution">
    <text evidence="1">The sequence shown here is derived from an EMBL/GenBank/DDBJ whole genome shotgun (WGS) entry which is preliminary data.</text>
</comment>
<dbReference type="AlphaFoldDB" id="A0A834XVB2"/>
<dbReference type="EMBL" id="JACMRX010000003">
    <property type="protein sequence ID" value="KAF7992740.1"/>
    <property type="molecule type" value="Genomic_DNA"/>
</dbReference>
<evidence type="ECO:0000313" key="2">
    <source>
        <dbReference type="Proteomes" id="UP000639338"/>
    </source>
</evidence>
<accession>A0A834XVB2</accession>
<protein>
    <submittedName>
        <fullName evidence="1">Uncharacterized protein</fullName>
    </submittedName>
</protein>
<gene>
    <name evidence="1" type="ORF">HCN44_005084</name>
</gene>
<proteinExistence type="predicted"/>
<name>A0A834XVB2_APHGI</name>
<evidence type="ECO:0000313" key="1">
    <source>
        <dbReference type="EMBL" id="KAF7992740.1"/>
    </source>
</evidence>
<sequence length="614" mass="72302">MVLSMINAENQHYKKYNNSEGENYNSKKIRSKRNELSRALVNEAFNLELLDCKKLSLFQVALDIWKTPAVMSKVIDILKMFQREQPTFNHEIELVEDWSTHLLGQVDQLSNIPVVLKQDVSYMIQPCGQELVKFVKESYVNLQRTSSTSSLLYPTIYDYVEKVYWTQFGSIDKAKTFLNIYNDRKSTKQTVNNVYMFMEACKHCLEKPIEILWSECSNSEKRILLEKIPDVSYDDISDDFFTNEAVQTRHLLFYWRWYFNKKQSSVLQSPNNKNFQLNDRFDENSIFRDTIPKSIASHNFQAVKFFHDQLTPEKQQQIMTQTVNNLLTQTEGGNRQDNLDLLFFYIKKMTDQQIKNLIQKYGFPLLNNMIIAWPWRFLFPQLLEISWSFLTEDNYKNLVKNVVRKIYKEYEELGRKACTSVWLLIDFLEHNPEYLEEGAITFIWLLPLPDKMKLTAISFISAVFSTEKVIISKIRTEICYGLQKVGRALLTEGKYDMIDGFLKHFLNDNEKKPFIKSLDIEGNYKNLLSVADEEEEYRRIKKLINWQNNIGDTLASRLSDEIIKSDKQLEAKYNAYLEWNNNKENPSSGKVVKKENTVSFFKKISLPARNVFRG</sequence>
<organism evidence="1 2">
    <name type="scientific">Aphidius gifuensis</name>
    <name type="common">Parasitoid wasp</name>
    <dbReference type="NCBI Taxonomy" id="684658"/>
    <lineage>
        <taxon>Eukaryota</taxon>
        <taxon>Metazoa</taxon>
        <taxon>Ecdysozoa</taxon>
        <taxon>Arthropoda</taxon>
        <taxon>Hexapoda</taxon>
        <taxon>Insecta</taxon>
        <taxon>Pterygota</taxon>
        <taxon>Neoptera</taxon>
        <taxon>Endopterygota</taxon>
        <taxon>Hymenoptera</taxon>
        <taxon>Apocrita</taxon>
        <taxon>Ichneumonoidea</taxon>
        <taxon>Braconidae</taxon>
        <taxon>Aphidiinae</taxon>
        <taxon>Aphidius</taxon>
    </lineage>
</organism>
<reference evidence="1 2" key="1">
    <citation type="submission" date="2020-08" db="EMBL/GenBank/DDBJ databases">
        <title>Aphidius gifuensis genome sequencing and assembly.</title>
        <authorList>
            <person name="Du Z."/>
        </authorList>
    </citation>
    <scope>NUCLEOTIDE SEQUENCE [LARGE SCALE GENOMIC DNA]</scope>
    <source>
        <strain evidence="1">YNYX2018</strain>
        <tissue evidence="1">Adults</tissue>
    </source>
</reference>
<keyword evidence="2" id="KW-1185">Reference proteome</keyword>